<proteinExistence type="predicted"/>
<accession>A0A1J0ETH3</accession>
<reference evidence="2" key="1">
    <citation type="submission" date="2016-10" db="EMBL/GenBank/DDBJ databases">
        <title>Pseudomonas frederiksbergensis ERGS4:02 complete genome.</title>
        <authorList>
            <person name="Kumar R."/>
            <person name="Acharya V."/>
            <person name="Singh D."/>
        </authorList>
    </citation>
    <scope>NUCLEOTIDE SEQUENCE [LARGE SCALE GENOMIC DNA]</scope>
    <source>
        <strain evidence="2">ERGS4:02</strain>
        <plasmid evidence="2">Plasmid unnamed1</plasmid>
    </source>
</reference>
<geneLocation type="plasmid" evidence="1">
    <name>unnamed1</name>
</geneLocation>
<organism evidence="1 2">
    <name type="scientific">Pseudomonas frederiksbergensis</name>
    <dbReference type="NCBI Taxonomy" id="104087"/>
    <lineage>
        <taxon>Bacteria</taxon>
        <taxon>Pseudomonadati</taxon>
        <taxon>Pseudomonadota</taxon>
        <taxon>Gammaproteobacteria</taxon>
        <taxon>Pseudomonadales</taxon>
        <taxon>Pseudomonadaceae</taxon>
        <taxon>Pseudomonas</taxon>
    </lineage>
</organism>
<protein>
    <recommendedName>
        <fullName evidence="3">DNA-binding protein</fullName>
    </recommendedName>
</protein>
<dbReference type="GeneID" id="46911960"/>
<sequence length="96" mass="11035">MDQQPSIQELAAELERELTTRYGVILGSRILWRELGFYSAAAFSQAIIRGKMEVPLFEVKHRRGYFALSKDVALWVAQQRYQCTTEPEPVLSQDNS</sequence>
<name>A0A1J0ETH3_9PSED</name>
<evidence type="ECO:0000313" key="2">
    <source>
        <dbReference type="Proteomes" id="UP000182567"/>
    </source>
</evidence>
<keyword evidence="1" id="KW-0614">Plasmid</keyword>
<gene>
    <name evidence="1" type="ORF">BLL42_27100</name>
</gene>
<dbReference type="Proteomes" id="UP000182567">
    <property type="component" value="Plasmid unnamed1"/>
</dbReference>
<evidence type="ECO:0008006" key="3">
    <source>
        <dbReference type="Google" id="ProtNLM"/>
    </source>
</evidence>
<dbReference type="OrthoDB" id="8591913at2"/>
<dbReference type="EMBL" id="CP017887">
    <property type="protein sequence ID" value="APC19409.1"/>
    <property type="molecule type" value="Genomic_DNA"/>
</dbReference>
<dbReference type="AlphaFoldDB" id="A0A1J0ETH3"/>
<evidence type="ECO:0000313" key="1">
    <source>
        <dbReference type="EMBL" id="APC19409.1"/>
    </source>
</evidence>
<dbReference type="RefSeq" id="WP_071555917.1">
    <property type="nucleotide sequence ID" value="NZ_CP017887.1"/>
</dbReference>